<evidence type="ECO:0000313" key="1">
    <source>
        <dbReference type="EMBL" id="CAD8188072.1"/>
    </source>
</evidence>
<accession>A0A8S1WH56</accession>
<organism evidence="1 2">
    <name type="scientific">Paramecium octaurelia</name>
    <dbReference type="NCBI Taxonomy" id="43137"/>
    <lineage>
        <taxon>Eukaryota</taxon>
        <taxon>Sar</taxon>
        <taxon>Alveolata</taxon>
        <taxon>Ciliophora</taxon>
        <taxon>Intramacronucleata</taxon>
        <taxon>Oligohymenophorea</taxon>
        <taxon>Peniculida</taxon>
        <taxon>Parameciidae</taxon>
        <taxon>Paramecium</taxon>
    </lineage>
</organism>
<proteinExistence type="predicted"/>
<dbReference type="EMBL" id="CAJJDP010000091">
    <property type="protein sequence ID" value="CAD8188072.1"/>
    <property type="molecule type" value="Genomic_DNA"/>
</dbReference>
<protein>
    <submittedName>
        <fullName evidence="1">Uncharacterized protein</fullName>
    </submittedName>
</protein>
<dbReference type="Proteomes" id="UP000683925">
    <property type="component" value="Unassembled WGS sequence"/>
</dbReference>
<sequence>MIINHIIYNQKTILSRLELLKLRNWDFRKFLEWWEEHYFKQLKGYPYNDYLKITILPCQNRILKQFFIKQIQRNLCYNRKISFLLQQAGSLNVCAIRAKLFKCNFGKIELVD</sequence>
<dbReference type="AlphaFoldDB" id="A0A8S1WH56"/>
<keyword evidence="2" id="KW-1185">Reference proteome</keyword>
<comment type="caution">
    <text evidence="1">The sequence shown here is derived from an EMBL/GenBank/DDBJ whole genome shotgun (WGS) entry which is preliminary data.</text>
</comment>
<reference evidence="1" key="1">
    <citation type="submission" date="2021-01" db="EMBL/GenBank/DDBJ databases">
        <authorList>
            <consortium name="Genoscope - CEA"/>
            <person name="William W."/>
        </authorList>
    </citation>
    <scope>NUCLEOTIDE SEQUENCE</scope>
</reference>
<evidence type="ECO:0000313" key="2">
    <source>
        <dbReference type="Proteomes" id="UP000683925"/>
    </source>
</evidence>
<gene>
    <name evidence="1" type="ORF">POCTA_138.1.T0920006</name>
</gene>
<name>A0A8S1WH56_PAROT</name>